<dbReference type="FunFam" id="1.10.1070.11:FF:000003">
    <property type="entry name" value="Phosphatidylinositol 4-phosphate 3-kinase C2 domain-containing subunit beta"/>
    <property type="match status" value="1"/>
</dbReference>
<feature type="compositionally biased region" description="Polar residues" evidence="10">
    <location>
        <begin position="321"/>
        <end position="342"/>
    </location>
</feature>
<dbReference type="InParanoid" id="A0A7R8YPK7"/>
<dbReference type="GO" id="GO:0048015">
    <property type="term" value="P:phosphatidylinositol-mediated signaling"/>
    <property type="evidence" value="ECO:0007669"/>
    <property type="project" value="TreeGrafter"/>
</dbReference>
<sequence>MTNQTEYDYEKKFQEDLEKATALSLESLALDQYRRTKLQYSHSDITVAKRFAQNQRERNAASTTTSQPRSRPGSIKSGRSIDYDLGSPIGPPPAVPPRRHSEIHIPEKNSNAEENDLISFTSPTAKKEENINFENLIEEIQRLNNQPGNAQPNYAGYNPTTPPITTNNLHQQSLQVVPYNSQQQPTHKTPLTNEQLQKLYSMQPQQYHHLHQQSHPIRPYLQAQTAPPLQTAPFSYSPPLNYGFNPNIFPTPQNHLSHQTPPPQSVQALHYPNIQLVANPESALVQTASSGGQQHSHAHHTSSIPPSSSNQIQRQISQIPKSASLSGVSKLAGSSNIGRSPQNVNSSHNNSGSSDIARRPKKSLCDDLIDLGHEDNSRVSVLEAFDPLLSKEWDDSDNSSDCATSYYSEYDPFDYLYSCGTQYSDPVYEAVNKTDRTPMSPAAPIGWNIPALDNAALSPIPSTSKDVGDRSHPPPLPPRNSFTSRQEQTKQVLDRRKGATKLYETVTDRKTYDAELMEFYRMVRDLRRQYKYTDTRTNIGHVIAAEFDNCYSLETSIKLMVHPSLEALKRTDDIVNQGQISGYGAPVQFTCDISTTVEHVTMHAFCELEGQIIGNVSDFMLKPIGVVEWLSPTSKLSQLECVHDSIKLEQDVQLGLCPKTEANMMAIARTVADDTRDMALKPEDILPNEHMSTITFDSMMILIETLETEIDKLESSVTDSNSHTIISCSGVVQGIKAICAVLGSIDTLEICEYVDDLKNICNMGQVIYSYNSPSSPDIVSESGDYAEVMLRPKSTLDQIKLKCNYLRESIQQLIETYANAFRVDFCVKSIDYATTPIPISCVLKPIMVNLSCLHRPPPSWKFDDYMLGAQIYHGTRYISQPFVTQCSNDTTGGLFPRLKFDTWISFESNPICTLPRESRLIFVLYGCRAEPAEGSEQSNDNTQERKKITTELGWCAVQLFDFQSNMVLGTYLLSLWPPTTDKFLGPAPAKGSHPQPDFCPVLSIEVPSYGGRIVFPDPPPNPPSAPRYDFNSLDCNLQQELLDTAEQGYSGTLEKREVLWEKRHYLQAFPHALPKVLHAAHSWDYASLIDLHSLLNSWTPLTPLQSLELLLPRYPDMEVRKKAVKWISQMPNDQLVDFLPQLLQALKHDTYDASPMAQFLLCKSLESPRIAHHLYWLLVHSLPGDSPQNSMDSLTSDLDESLITQARYHRRNKMMLRGLLGICGEKLSSRFLSQNMMCKNLADTAQNVKSAKESMRQKTLIQGLDMVNQILQESPTSLPLDPALEVYGVNSRNSSFFNSYTLPLKISFLGPDRGILPAIFKCGDDLQQDMLTIQLVRIMDKLWLAEGLDLKMVTFNCVPTGYKKGMIELVTEAETLRKIQVEYGLTGSFKDRPIAEWLARQNPSQLEYKRAVDNFTYSCAGYSVATYVLGVCDRHNDNIMLKTSGHLFHIDFGKFLGDAQMFGNFKRDRTPFVLTSDMAYVINGGDKLSTAFHNFVDLCCKAFNIVRKHGDLLLHMLALMATAGIPGVTADAVTYVRKALLPSQSNPEAAASFAKMIQFSLKSWFTQFNFFLHNLAQMRFNSDEGNGELLTFIPRTYTMKQDGRLKSVTVVNYQKRYDLEKYYTYILKVTRHNQPDPTYLFRSYKEFCEFHQKLCLHYPLAKLHR</sequence>
<dbReference type="InterPro" id="IPR015433">
    <property type="entry name" value="PI3/4_kinase"/>
</dbReference>
<dbReference type="GO" id="GO:0005737">
    <property type="term" value="C:cytoplasm"/>
    <property type="evidence" value="ECO:0007669"/>
    <property type="project" value="TreeGrafter"/>
</dbReference>
<dbReference type="PANTHER" id="PTHR10048:SF14">
    <property type="entry name" value="LD28067P"/>
    <property type="match status" value="1"/>
</dbReference>
<feature type="domain" description="PIK helical" evidence="13">
    <location>
        <begin position="1027"/>
        <end position="1201"/>
    </location>
</feature>
<gene>
    <name evidence="16" type="ORF">HERILL_LOCUS3585</name>
</gene>
<dbReference type="OrthoDB" id="67688at2759"/>
<dbReference type="GO" id="GO:0016303">
    <property type="term" value="F:1-phosphatidylinositol-3-kinase activity"/>
    <property type="evidence" value="ECO:0007669"/>
    <property type="project" value="UniProtKB-EC"/>
</dbReference>
<dbReference type="SUPFAM" id="SSF48371">
    <property type="entry name" value="ARM repeat"/>
    <property type="match status" value="1"/>
</dbReference>
<feature type="domain" description="PX" evidence="11">
    <location>
        <begin position="1603"/>
        <end position="1665"/>
    </location>
</feature>
<feature type="domain" description="PI3K-RBD" evidence="14">
    <location>
        <begin position="554"/>
        <end position="658"/>
    </location>
</feature>
<organism evidence="16 17">
    <name type="scientific">Hermetia illucens</name>
    <name type="common">Black soldier fly</name>
    <dbReference type="NCBI Taxonomy" id="343691"/>
    <lineage>
        <taxon>Eukaryota</taxon>
        <taxon>Metazoa</taxon>
        <taxon>Ecdysozoa</taxon>
        <taxon>Arthropoda</taxon>
        <taxon>Hexapoda</taxon>
        <taxon>Insecta</taxon>
        <taxon>Pterygota</taxon>
        <taxon>Neoptera</taxon>
        <taxon>Endopterygota</taxon>
        <taxon>Diptera</taxon>
        <taxon>Brachycera</taxon>
        <taxon>Stratiomyomorpha</taxon>
        <taxon>Stratiomyidae</taxon>
        <taxon>Hermetiinae</taxon>
        <taxon>Hermetia</taxon>
    </lineage>
</organism>
<dbReference type="InterPro" id="IPR001683">
    <property type="entry name" value="PX_dom"/>
</dbReference>
<dbReference type="FunCoup" id="A0A7R8YPK7">
    <property type="interactions" value="1105"/>
</dbReference>
<dbReference type="GO" id="GO:0035005">
    <property type="term" value="F:1-phosphatidylinositol-4-phosphate 3-kinase activity"/>
    <property type="evidence" value="ECO:0007669"/>
    <property type="project" value="TreeGrafter"/>
</dbReference>
<accession>A0A7R8YPK7</accession>
<dbReference type="EMBL" id="LR899010">
    <property type="protein sequence ID" value="CAD7080431.1"/>
    <property type="molecule type" value="Genomic_DNA"/>
</dbReference>
<dbReference type="PROSITE" id="PS51546">
    <property type="entry name" value="PI3K_RBD"/>
    <property type="match status" value="1"/>
</dbReference>
<dbReference type="Gene3D" id="1.10.1070.11">
    <property type="entry name" value="Phosphatidylinositol 3-/4-kinase, catalytic domain"/>
    <property type="match status" value="1"/>
</dbReference>
<keyword evidence="4" id="KW-0547">Nucleotide-binding</keyword>
<dbReference type="PROSITE" id="PS51545">
    <property type="entry name" value="PIK_HELICAL"/>
    <property type="match status" value="1"/>
</dbReference>
<dbReference type="InterPro" id="IPR029071">
    <property type="entry name" value="Ubiquitin-like_domsf"/>
</dbReference>
<keyword evidence="3" id="KW-0808">Transferase</keyword>
<dbReference type="PROSITE" id="PS00916">
    <property type="entry name" value="PI3_4_KINASE_2"/>
    <property type="match status" value="1"/>
</dbReference>
<keyword evidence="9" id="KW-0175">Coiled coil</keyword>
<keyword evidence="7" id="KW-0443">Lipid metabolism</keyword>
<dbReference type="SMART" id="SM00142">
    <property type="entry name" value="PI3K_C2"/>
    <property type="match status" value="1"/>
</dbReference>
<dbReference type="InterPro" id="IPR042236">
    <property type="entry name" value="PI3K_accessory_sf"/>
</dbReference>
<feature type="region of interest" description="Disordered" evidence="10">
    <location>
        <begin position="284"/>
        <end position="359"/>
    </location>
</feature>
<dbReference type="SUPFAM" id="SSF49562">
    <property type="entry name" value="C2 domain (Calcium/lipid-binding domain, CaLB)"/>
    <property type="match status" value="1"/>
</dbReference>
<feature type="coiled-coil region" evidence="9">
    <location>
        <begin position="696"/>
        <end position="723"/>
    </location>
</feature>
<dbReference type="PROSITE" id="PS50290">
    <property type="entry name" value="PI3_4_KINASE_3"/>
    <property type="match status" value="1"/>
</dbReference>
<feature type="domain" description="C2 PI3K-type" evidence="15">
    <location>
        <begin position="842"/>
        <end position="1016"/>
    </location>
</feature>
<keyword evidence="6" id="KW-0067">ATP-binding</keyword>
<feature type="compositionally biased region" description="Low complexity" evidence="10">
    <location>
        <begin position="343"/>
        <end position="354"/>
    </location>
</feature>
<dbReference type="InterPro" id="IPR035892">
    <property type="entry name" value="C2_domain_sf"/>
</dbReference>
<feature type="compositionally biased region" description="Polar residues" evidence="10">
    <location>
        <begin position="480"/>
        <end position="491"/>
    </location>
</feature>
<dbReference type="GO" id="GO:0005942">
    <property type="term" value="C:phosphatidylinositol 3-kinase complex"/>
    <property type="evidence" value="ECO:0007669"/>
    <property type="project" value="TreeGrafter"/>
</dbReference>
<feature type="compositionally biased region" description="Low complexity" evidence="10">
    <location>
        <begin position="288"/>
        <end position="320"/>
    </location>
</feature>
<dbReference type="InterPro" id="IPR011009">
    <property type="entry name" value="Kinase-like_dom_sf"/>
</dbReference>
<name>A0A7R8YPK7_HERIL</name>
<evidence type="ECO:0000256" key="5">
    <source>
        <dbReference type="ARBA" id="ARBA00022777"/>
    </source>
</evidence>
<evidence type="ECO:0000259" key="12">
    <source>
        <dbReference type="PROSITE" id="PS50290"/>
    </source>
</evidence>
<dbReference type="SMART" id="SM00145">
    <property type="entry name" value="PI3Ka"/>
    <property type="match status" value="1"/>
</dbReference>
<feature type="compositionally biased region" description="Basic and acidic residues" evidence="10">
    <location>
        <begin position="99"/>
        <end position="111"/>
    </location>
</feature>
<evidence type="ECO:0000259" key="11">
    <source>
        <dbReference type="PROSITE" id="PS50195"/>
    </source>
</evidence>
<dbReference type="SUPFAM" id="SSF56112">
    <property type="entry name" value="Protein kinase-like (PK-like)"/>
    <property type="match status" value="1"/>
</dbReference>
<evidence type="ECO:0000256" key="10">
    <source>
        <dbReference type="SAM" id="MobiDB-lite"/>
    </source>
</evidence>
<dbReference type="GO" id="GO:0005524">
    <property type="term" value="F:ATP binding"/>
    <property type="evidence" value="ECO:0007669"/>
    <property type="project" value="UniProtKB-KW"/>
</dbReference>
<evidence type="ECO:0000256" key="6">
    <source>
        <dbReference type="ARBA" id="ARBA00022840"/>
    </source>
</evidence>
<evidence type="ECO:0000256" key="9">
    <source>
        <dbReference type="SAM" id="Coils"/>
    </source>
</evidence>
<feature type="region of interest" description="Disordered" evidence="10">
    <location>
        <begin position="458"/>
        <end position="491"/>
    </location>
</feature>
<dbReference type="InterPro" id="IPR002420">
    <property type="entry name" value="PI3K-type_C2_dom"/>
</dbReference>
<dbReference type="Pfam" id="PF00794">
    <property type="entry name" value="PI3K_rbd"/>
    <property type="match status" value="1"/>
</dbReference>
<proteinExistence type="inferred from homology"/>
<dbReference type="PANTHER" id="PTHR10048">
    <property type="entry name" value="PHOSPHATIDYLINOSITOL KINASE"/>
    <property type="match status" value="1"/>
</dbReference>
<evidence type="ECO:0000256" key="8">
    <source>
        <dbReference type="PROSITE-ProRule" id="PRU00880"/>
    </source>
</evidence>
<dbReference type="CDD" id="cd05166">
    <property type="entry name" value="PI3Kc_II"/>
    <property type="match status" value="1"/>
</dbReference>
<dbReference type="FunFam" id="1.25.40.70:FF:000014">
    <property type="entry name" value="Phosphatidylinositol-4-phosphate 3-kinase C2 domain-containing subunit beta"/>
    <property type="match status" value="1"/>
</dbReference>
<dbReference type="GO" id="GO:0035091">
    <property type="term" value="F:phosphatidylinositol binding"/>
    <property type="evidence" value="ECO:0007669"/>
    <property type="project" value="InterPro"/>
</dbReference>
<dbReference type="SMART" id="SM00146">
    <property type="entry name" value="PI3Kc"/>
    <property type="match status" value="1"/>
</dbReference>
<dbReference type="GO" id="GO:0043491">
    <property type="term" value="P:phosphatidylinositol 3-kinase/protein kinase B signal transduction"/>
    <property type="evidence" value="ECO:0007669"/>
    <property type="project" value="TreeGrafter"/>
</dbReference>
<dbReference type="InterPro" id="IPR036871">
    <property type="entry name" value="PX_dom_sf"/>
</dbReference>
<keyword evidence="5" id="KW-0418">Kinase</keyword>
<dbReference type="InterPro" id="IPR001263">
    <property type="entry name" value="PI3K_accessory_dom"/>
</dbReference>
<evidence type="ECO:0000256" key="7">
    <source>
        <dbReference type="ARBA" id="ARBA00023098"/>
    </source>
</evidence>
<dbReference type="Gene3D" id="3.10.20.90">
    <property type="entry name" value="Phosphatidylinositol 3-kinase Catalytic Subunit, Chain A, domain 1"/>
    <property type="match status" value="1"/>
</dbReference>
<dbReference type="FunFam" id="3.30.1010.10:FF:000001">
    <property type="entry name" value="Phosphatidylinositol 4-phosphate 3-kinase C2 domain-containing subunit beta"/>
    <property type="match status" value="1"/>
</dbReference>
<evidence type="ECO:0000256" key="3">
    <source>
        <dbReference type="ARBA" id="ARBA00022679"/>
    </source>
</evidence>
<feature type="region of interest" description="Disordered" evidence="10">
    <location>
        <begin position="51"/>
        <end position="116"/>
    </location>
</feature>
<feature type="region of interest" description="Disordered" evidence="10">
    <location>
        <begin position="247"/>
        <end position="266"/>
    </location>
</feature>
<dbReference type="InterPro" id="IPR018936">
    <property type="entry name" value="PI3/4_kinase_CS"/>
</dbReference>
<dbReference type="InterPro" id="IPR000403">
    <property type="entry name" value="PI3/4_kinase_cat_dom"/>
</dbReference>
<feature type="compositionally biased region" description="Polar residues" evidence="10">
    <location>
        <begin position="248"/>
        <end position="259"/>
    </location>
</feature>
<dbReference type="SUPFAM" id="SSF64268">
    <property type="entry name" value="PX domain"/>
    <property type="match status" value="1"/>
</dbReference>
<keyword evidence="17" id="KW-1185">Reference proteome</keyword>
<dbReference type="InterPro" id="IPR016024">
    <property type="entry name" value="ARM-type_fold"/>
</dbReference>
<dbReference type="Gene3D" id="2.60.40.150">
    <property type="entry name" value="C2 domain"/>
    <property type="match status" value="1"/>
</dbReference>
<dbReference type="Gene3D" id="3.30.1010.10">
    <property type="entry name" value="Phosphatidylinositol 3-kinase Catalytic Subunit, Chain A, domain 4"/>
    <property type="match status" value="1"/>
</dbReference>
<dbReference type="InterPro" id="IPR036940">
    <property type="entry name" value="PI3/4_kinase_cat_sf"/>
</dbReference>
<evidence type="ECO:0000256" key="4">
    <source>
        <dbReference type="ARBA" id="ARBA00022741"/>
    </source>
</evidence>
<dbReference type="Pfam" id="PF00613">
    <property type="entry name" value="PI3Ka"/>
    <property type="match status" value="1"/>
</dbReference>
<feature type="domain" description="PI3K/PI4K catalytic" evidence="12">
    <location>
        <begin position="1290"/>
        <end position="1565"/>
    </location>
</feature>
<dbReference type="Gene3D" id="1.25.40.70">
    <property type="entry name" value="Phosphatidylinositol 3-kinase, accessory domain (PIK)"/>
    <property type="match status" value="1"/>
</dbReference>
<dbReference type="SMART" id="SM00144">
    <property type="entry name" value="PI3K_rbd"/>
    <property type="match status" value="1"/>
</dbReference>
<dbReference type="GO" id="GO:0005886">
    <property type="term" value="C:plasma membrane"/>
    <property type="evidence" value="ECO:0007669"/>
    <property type="project" value="TreeGrafter"/>
</dbReference>
<dbReference type="Pfam" id="PF00454">
    <property type="entry name" value="PI3_PI4_kinase"/>
    <property type="match status" value="1"/>
</dbReference>
<dbReference type="SUPFAM" id="SSF54236">
    <property type="entry name" value="Ubiquitin-like"/>
    <property type="match status" value="1"/>
</dbReference>
<dbReference type="EC" id="2.7.1.137" evidence="2"/>
<evidence type="ECO:0000313" key="16">
    <source>
        <dbReference type="EMBL" id="CAD7080431.1"/>
    </source>
</evidence>
<dbReference type="PROSITE" id="PS51547">
    <property type="entry name" value="C2_PI3K"/>
    <property type="match status" value="1"/>
</dbReference>
<evidence type="ECO:0000256" key="1">
    <source>
        <dbReference type="ARBA" id="ARBA00001498"/>
    </source>
</evidence>
<dbReference type="CDD" id="cd04012">
    <property type="entry name" value="C2A_PI3K_class_II"/>
    <property type="match status" value="1"/>
</dbReference>
<comment type="catalytic activity">
    <reaction evidence="1">
        <text>a 1,2-diacyl-sn-glycero-3-phospho-(1D-myo-inositol) + ATP = a 1,2-diacyl-sn-glycero-3-phospho-(1D-myo-inositol-3-phosphate) + ADP + H(+)</text>
        <dbReference type="Rhea" id="RHEA:12709"/>
        <dbReference type="ChEBI" id="CHEBI:15378"/>
        <dbReference type="ChEBI" id="CHEBI:30616"/>
        <dbReference type="ChEBI" id="CHEBI:57880"/>
        <dbReference type="ChEBI" id="CHEBI:58088"/>
        <dbReference type="ChEBI" id="CHEBI:456216"/>
        <dbReference type="EC" id="2.7.1.137"/>
    </reaction>
</comment>
<dbReference type="GO" id="GO:0016477">
    <property type="term" value="P:cell migration"/>
    <property type="evidence" value="ECO:0007669"/>
    <property type="project" value="TreeGrafter"/>
</dbReference>
<evidence type="ECO:0000256" key="2">
    <source>
        <dbReference type="ARBA" id="ARBA00012073"/>
    </source>
</evidence>
<dbReference type="Pfam" id="PF00792">
    <property type="entry name" value="PI3K_C2"/>
    <property type="match status" value="1"/>
</dbReference>
<evidence type="ECO:0000259" key="14">
    <source>
        <dbReference type="PROSITE" id="PS51546"/>
    </source>
</evidence>
<protein>
    <recommendedName>
        <fullName evidence="2">phosphatidylinositol 3-kinase</fullName>
        <ecNumber evidence="2">2.7.1.137</ecNumber>
    </recommendedName>
</protein>
<dbReference type="Gene3D" id="3.30.1520.10">
    <property type="entry name" value="Phox-like domain"/>
    <property type="match status" value="1"/>
</dbReference>
<evidence type="ECO:0000259" key="13">
    <source>
        <dbReference type="PROSITE" id="PS51545"/>
    </source>
</evidence>
<dbReference type="InterPro" id="IPR000341">
    <property type="entry name" value="PI3K_Ras-bd_dom"/>
</dbReference>
<comment type="similarity">
    <text evidence="8">Belongs to the PI3/PI4-kinase family.</text>
</comment>
<evidence type="ECO:0000259" key="15">
    <source>
        <dbReference type="PROSITE" id="PS51547"/>
    </source>
</evidence>
<evidence type="ECO:0000313" key="17">
    <source>
        <dbReference type="Proteomes" id="UP000594454"/>
    </source>
</evidence>
<feature type="compositionally biased region" description="Polar residues" evidence="10">
    <location>
        <begin position="60"/>
        <end position="69"/>
    </location>
</feature>
<dbReference type="PROSITE" id="PS50195">
    <property type="entry name" value="PX"/>
    <property type="match status" value="1"/>
</dbReference>
<dbReference type="Proteomes" id="UP000594454">
    <property type="component" value="Chromosome 2"/>
</dbReference>
<reference evidence="16 17" key="1">
    <citation type="submission" date="2020-11" db="EMBL/GenBank/DDBJ databases">
        <authorList>
            <person name="Wallbank WR R."/>
            <person name="Pardo Diaz C."/>
            <person name="Kozak K."/>
            <person name="Martin S."/>
            <person name="Jiggins C."/>
            <person name="Moest M."/>
            <person name="Warren A I."/>
            <person name="Generalovic N T."/>
            <person name="Byers J.R.P. K."/>
            <person name="Montejo-Kovacevich G."/>
            <person name="Yen C E."/>
        </authorList>
    </citation>
    <scope>NUCLEOTIDE SEQUENCE [LARGE SCALE GENOMIC DNA]</scope>
</reference>